<keyword evidence="2" id="KW-1185">Reference proteome</keyword>
<dbReference type="EMBL" id="VBZC01000057">
    <property type="protein sequence ID" value="TLS41370.1"/>
    <property type="molecule type" value="Genomic_DNA"/>
</dbReference>
<protein>
    <submittedName>
        <fullName evidence="1">Transposase</fullName>
    </submittedName>
</protein>
<dbReference type="InterPro" id="IPR047951">
    <property type="entry name" value="Transpos_ISL3"/>
</dbReference>
<dbReference type="AlphaFoldDB" id="A0A5R9FGW3"/>
<dbReference type="Proteomes" id="UP000305906">
    <property type="component" value="Unassembled WGS sequence"/>
</dbReference>
<evidence type="ECO:0000313" key="1">
    <source>
        <dbReference type="EMBL" id="TLS41370.1"/>
    </source>
</evidence>
<comment type="caution">
    <text evidence="1">The sequence shown here is derived from an EMBL/GenBank/DDBJ whole genome shotgun (WGS) entry which is preliminary data.</text>
</comment>
<dbReference type="PANTHER" id="PTHR33498">
    <property type="entry name" value="TRANSPOSASE FOR INSERTION SEQUENCE ELEMENT IS1557"/>
    <property type="match status" value="1"/>
</dbReference>
<name>A0A5R9FGW3_9ACTN</name>
<gene>
    <name evidence="1" type="ORF">FE633_36630</name>
</gene>
<sequence>MDEPRSGPSGSASPRIAPACVHRRHRLRRCPPPASSQPATSHGNGRLAARLRVHRALVHGLLDEGLGLRVIARILGWGRHTVQWYARAEHWQQVSLGRHRRGSSLDIHHVYLSRRIAETRGRISLVALHRELAERDWHGSYSTLRDWAAHRLHQPHRTPRPPPAPPSTRQVTGWLTRRPSTLTGDEHQQLKAVLDGCPELATMHRLVRGFGDMLTQRTGVLLPAWIEGAAEAELRGWTGFARGLTSDLDAVTAGLTFRWRSGGTEGTREPHQKDQKAAVGTTVAGVVVGMMGWHGDQP</sequence>
<accession>A0A5R9FGW3</accession>
<reference evidence="1 2" key="1">
    <citation type="submission" date="2019-05" db="EMBL/GenBank/DDBJ databases">
        <title>Streptomyces sp. NEAU-C151, a novel actinomycete isolated from soil.</title>
        <authorList>
            <person name="Han L."/>
            <person name="Jiang H."/>
        </authorList>
    </citation>
    <scope>NUCLEOTIDE SEQUENCE [LARGE SCALE GENOMIC DNA]</scope>
    <source>
        <strain evidence="1 2">NEAU-C151</strain>
    </source>
</reference>
<proteinExistence type="predicted"/>
<evidence type="ECO:0000313" key="2">
    <source>
        <dbReference type="Proteomes" id="UP000305906"/>
    </source>
</evidence>
<organism evidence="1 2">
    <name type="scientific">Streptomyces montanus</name>
    <dbReference type="NCBI Taxonomy" id="2580423"/>
    <lineage>
        <taxon>Bacteria</taxon>
        <taxon>Bacillati</taxon>
        <taxon>Actinomycetota</taxon>
        <taxon>Actinomycetes</taxon>
        <taxon>Kitasatosporales</taxon>
        <taxon>Streptomycetaceae</taxon>
        <taxon>Streptomyces</taxon>
    </lineage>
</organism>
<dbReference type="PANTHER" id="PTHR33498:SF1">
    <property type="entry name" value="TRANSPOSASE FOR INSERTION SEQUENCE ELEMENT IS1557"/>
    <property type="match status" value="1"/>
</dbReference>